<evidence type="ECO:0000256" key="5">
    <source>
        <dbReference type="ARBA" id="ARBA00022989"/>
    </source>
</evidence>
<dbReference type="EMBL" id="JGZE01000030">
    <property type="protein sequence ID" value="KFI73950.1"/>
    <property type="molecule type" value="Genomic_DNA"/>
</dbReference>
<dbReference type="Gene3D" id="1.10.3720.10">
    <property type="entry name" value="MetI-like"/>
    <property type="match status" value="1"/>
</dbReference>
<dbReference type="InterPro" id="IPR035906">
    <property type="entry name" value="MetI-like_sf"/>
</dbReference>
<dbReference type="PANTHER" id="PTHR43386">
    <property type="entry name" value="OLIGOPEPTIDE TRANSPORT SYSTEM PERMEASE PROTEIN APPC"/>
    <property type="match status" value="1"/>
</dbReference>
<evidence type="ECO:0000313" key="10">
    <source>
        <dbReference type="Proteomes" id="UP000029082"/>
    </source>
</evidence>
<dbReference type="InterPro" id="IPR050366">
    <property type="entry name" value="BP-dependent_transpt_permease"/>
</dbReference>
<keyword evidence="3" id="KW-1003">Cell membrane</keyword>
<keyword evidence="4 7" id="KW-0812">Transmembrane</keyword>
<keyword evidence="10" id="KW-1185">Reference proteome</keyword>
<dbReference type="eggNOG" id="COG1173">
    <property type="taxonomic scope" value="Bacteria"/>
</dbReference>
<dbReference type="AlphaFoldDB" id="A0A087BSF0"/>
<dbReference type="CDD" id="cd06261">
    <property type="entry name" value="TM_PBP2"/>
    <property type="match status" value="1"/>
</dbReference>
<dbReference type="Proteomes" id="UP000029082">
    <property type="component" value="Unassembled WGS sequence"/>
</dbReference>
<dbReference type="InterPro" id="IPR000515">
    <property type="entry name" value="MetI-like"/>
</dbReference>
<dbReference type="PROSITE" id="PS50928">
    <property type="entry name" value="ABC_TM1"/>
    <property type="match status" value="1"/>
</dbReference>
<evidence type="ECO:0000256" key="7">
    <source>
        <dbReference type="RuleBase" id="RU363032"/>
    </source>
</evidence>
<dbReference type="PANTHER" id="PTHR43386:SF1">
    <property type="entry name" value="D,D-DIPEPTIDE TRANSPORT SYSTEM PERMEASE PROTEIN DDPC-RELATED"/>
    <property type="match status" value="1"/>
</dbReference>
<evidence type="ECO:0000259" key="8">
    <source>
        <dbReference type="PROSITE" id="PS50928"/>
    </source>
</evidence>
<feature type="transmembrane region" description="Helical" evidence="7">
    <location>
        <begin position="28"/>
        <end position="53"/>
    </location>
</feature>
<sequence length="305" mass="32064">MNVSSHGPNRGALPGGGSRMFSRLRRSVVRMCSGARGIFSLAVIGCWIVVAVVSRFWTPQTLYGTDGYHAWSAPSPDHWLGRDGTGADMLSWLMAGSWTDLVIVVLTIVLAALIGIALIAAMVSRARGVSGVVTVAVDALISIPTVLIALVLAVPFGASIAVVIVACGVGYGLNLARIARPEAVLIARSDFVESAVSCGASQAYILIRHILPNLMSTMLVQLSLSAGTVVLAESGLTYLGIGVPSGVPSWGRSLATSVRFIAIHPMTVVWPGLVVTLVVVALNMFGDLLRDRWDTGATRDEEDES</sequence>
<dbReference type="GO" id="GO:0055085">
    <property type="term" value="P:transmembrane transport"/>
    <property type="evidence" value="ECO:0007669"/>
    <property type="project" value="InterPro"/>
</dbReference>
<evidence type="ECO:0000256" key="3">
    <source>
        <dbReference type="ARBA" id="ARBA00022475"/>
    </source>
</evidence>
<evidence type="ECO:0000256" key="1">
    <source>
        <dbReference type="ARBA" id="ARBA00004651"/>
    </source>
</evidence>
<evidence type="ECO:0000256" key="2">
    <source>
        <dbReference type="ARBA" id="ARBA00022448"/>
    </source>
</evidence>
<feature type="transmembrane region" description="Helical" evidence="7">
    <location>
        <begin position="101"/>
        <end position="123"/>
    </location>
</feature>
<dbReference type="STRING" id="1437603.GCA_000771525_00855"/>
<gene>
    <name evidence="9" type="ORF">BMON_1619</name>
</gene>
<feature type="domain" description="ABC transmembrane type-1" evidence="8">
    <location>
        <begin position="97"/>
        <end position="286"/>
    </location>
</feature>
<reference evidence="9 10" key="1">
    <citation type="submission" date="2014-03" db="EMBL/GenBank/DDBJ databases">
        <title>Genomics of Bifidobacteria.</title>
        <authorList>
            <person name="Ventura M."/>
            <person name="Milani C."/>
            <person name="Lugli G.A."/>
        </authorList>
    </citation>
    <scope>NUCLEOTIDE SEQUENCE [LARGE SCALE GENOMIC DNA]</scope>
    <source>
        <strain evidence="9 10">DSM 21395</strain>
    </source>
</reference>
<proteinExistence type="inferred from homology"/>
<evidence type="ECO:0000256" key="6">
    <source>
        <dbReference type="ARBA" id="ARBA00023136"/>
    </source>
</evidence>
<dbReference type="Pfam" id="PF00528">
    <property type="entry name" value="BPD_transp_1"/>
    <property type="match status" value="1"/>
</dbReference>
<protein>
    <submittedName>
        <fullName evidence="9">ABC transporter permease</fullName>
    </submittedName>
</protein>
<comment type="subcellular location">
    <subcellularLocation>
        <location evidence="1 7">Cell membrane</location>
        <topology evidence="1 7">Multi-pass membrane protein</topology>
    </subcellularLocation>
</comment>
<feature type="transmembrane region" description="Helical" evidence="7">
    <location>
        <begin position="135"/>
        <end position="154"/>
    </location>
</feature>
<comment type="similarity">
    <text evidence="7">Belongs to the binding-protein-dependent transport system permease family.</text>
</comment>
<organism evidence="9 10">
    <name type="scientific">Bifidobacterium mongoliense DSM 21395</name>
    <dbReference type="NCBI Taxonomy" id="1437603"/>
    <lineage>
        <taxon>Bacteria</taxon>
        <taxon>Bacillati</taxon>
        <taxon>Actinomycetota</taxon>
        <taxon>Actinomycetes</taxon>
        <taxon>Bifidobacteriales</taxon>
        <taxon>Bifidobacteriaceae</taxon>
        <taxon>Bifidobacterium</taxon>
    </lineage>
</organism>
<accession>A0A087BSF0</accession>
<keyword evidence="2 7" id="KW-0813">Transport</keyword>
<feature type="transmembrane region" description="Helical" evidence="7">
    <location>
        <begin position="218"/>
        <end position="241"/>
    </location>
</feature>
<feature type="transmembrane region" description="Helical" evidence="7">
    <location>
        <begin position="261"/>
        <end position="282"/>
    </location>
</feature>
<keyword evidence="6 7" id="KW-0472">Membrane</keyword>
<evidence type="ECO:0000256" key="4">
    <source>
        <dbReference type="ARBA" id="ARBA00022692"/>
    </source>
</evidence>
<dbReference type="GO" id="GO:0005886">
    <property type="term" value="C:plasma membrane"/>
    <property type="evidence" value="ECO:0007669"/>
    <property type="project" value="UniProtKB-SubCell"/>
</dbReference>
<dbReference type="SUPFAM" id="SSF161098">
    <property type="entry name" value="MetI-like"/>
    <property type="match status" value="1"/>
</dbReference>
<keyword evidence="5 7" id="KW-1133">Transmembrane helix</keyword>
<feature type="transmembrane region" description="Helical" evidence="7">
    <location>
        <begin position="160"/>
        <end position="179"/>
    </location>
</feature>
<comment type="caution">
    <text evidence="9">The sequence shown here is derived from an EMBL/GenBank/DDBJ whole genome shotgun (WGS) entry which is preliminary data.</text>
</comment>
<evidence type="ECO:0000313" key="9">
    <source>
        <dbReference type="EMBL" id="KFI73950.1"/>
    </source>
</evidence>
<name>A0A087BSF0_9BIFI</name>